<dbReference type="AlphaFoldDB" id="I4A2T0"/>
<reference evidence="1 2" key="1">
    <citation type="submission" date="2012-06" db="EMBL/GenBank/DDBJ databases">
        <title>The complete genome of Ornithobacterium rhinotracheale DSM 15997.</title>
        <authorList>
            <consortium name="US DOE Joint Genome Institute (JGI-PGF)"/>
            <person name="Lucas S."/>
            <person name="Copeland A."/>
            <person name="Lapidus A."/>
            <person name="Goodwin L."/>
            <person name="Pitluck S."/>
            <person name="Peters L."/>
            <person name="Mikhailova N."/>
            <person name="Teshima H."/>
            <person name="Kyrpides N."/>
            <person name="Mavromatis K."/>
            <person name="Pagani I."/>
            <person name="Ivanova N."/>
            <person name="Ovchinnikova G."/>
            <person name="Zeytun A."/>
            <person name="Detter J.C."/>
            <person name="Han C."/>
            <person name="Land M."/>
            <person name="Hauser L."/>
            <person name="Markowitz V."/>
            <person name="Cheng J.-F."/>
            <person name="Hugenholtz P."/>
            <person name="Woyke T."/>
            <person name="Wu D."/>
            <person name="Lang E."/>
            <person name="Kopitz M."/>
            <person name="Brambilla E."/>
            <person name="Klenk H.-P."/>
            <person name="Eisen J.A."/>
        </authorList>
    </citation>
    <scope>NUCLEOTIDE SEQUENCE [LARGE SCALE GENOMIC DNA]</scope>
    <source>
        <strain evidence="2">ATCC 51463 / DSM 15997 / CCUG 23171 / LMG 9086</strain>
    </source>
</reference>
<dbReference type="Proteomes" id="UP000006051">
    <property type="component" value="Chromosome"/>
</dbReference>
<evidence type="ECO:0000313" key="2">
    <source>
        <dbReference type="Proteomes" id="UP000006051"/>
    </source>
</evidence>
<evidence type="ECO:0000313" key="1">
    <source>
        <dbReference type="EMBL" id="AFL98264.1"/>
    </source>
</evidence>
<dbReference type="HOGENOM" id="CLU_3170978_0_0_10"/>
<dbReference type="EMBL" id="CP003283">
    <property type="protein sequence ID" value="AFL98264.1"/>
    <property type="molecule type" value="Genomic_DNA"/>
</dbReference>
<dbReference type="KEGG" id="orh:Ornrh_2132"/>
<accession>I4A2T0</accession>
<organism evidence="1 2">
    <name type="scientific">Ornithobacterium rhinotracheale (strain ATCC 51463 / DSM 15997 / CCUG 23171 / CIP 104009 / LMG 9086)</name>
    <dbReference type="NCBI Taxonomy" id="867902"/>
    <lineage>
        <taxon>Bacteria</taxon>
        <taxon>Pseudomonadati</taxon>
        <taxon>Bacteroidota</taxon>
        <taxon>Flavobacteriia</taxon>
        <taxon>Flavobacteriales</taxon>
        <taxon>Weeksellaceae</taxon>
        <taxon>Ornithobacterium</taxon>
    </lineage>
</organism>
<sequence>MRTLFLFHREIPNRVRKDTTKTCDTHVTLNLIQGLNDAQRDSEFNSE</sequence>
<gene>
    <name evidence="1" type="ordered locus">Ornrh_2132</name>
</gene>
<name>I4A2T0_ORNRL</name>
<protein>
    <submittedName>
        <fullName evidence="1">Uncharacterized protein</fullName>
    </submittedName>
</protein>
<proteinExistence type="predicted"/>
<keyword evidence="2" id="KW-1185">Reference proteome</keyword>
<dbReference type="STRING" id="867902.Ornrh_2132"/>